<proteinExistence type="inferred from homology"/>
<evidence type="ECO:0000256" key="3">
    <source>
        <dbReference type="ARBA" id="ARBA00022691"/>
    </source>
</evidence>
<dbReference type="PROSITE" id="PS00092">
    <property type="entry name" value="N6_MTASE"/>
    <property type="match status" value="1"/>
</dbReference>
<dbReference type="InterPro" id="IPR002052">
    <property type="entry name" value="DNA_methylase_N6_adenine_CS"/>
</dbReference>
<dbReference type="FunFam" id="3.40.50.150:FF:000053">
    <property type="entry name" value="Release factor glutamine methyltransferase"/>
    <property type="match status" value="1"/>
</dbReference>
<dbReference type="GO" id="GO:0003676">
    <property type="term" value="F:nucleic acid binding"/>
    <property type="evidence" value="ECO:0007669"/>
    <property type="project" value="InterPro"/>
</dbReference>
<dbReference type="InterPro" id="IPR004556">
    <property type="entry name" value="HemK-like"/>
</dbReference>
<evidence type="ECO:0000256" key="4">
    <source>
        <dbReference type="ARBA" id="ARBA00048391"/>
    </source>
</evidence>
<dbReference type="Gene3D" id="3.40.50.150">
    <property type="entry name" value="Vaccinia Virus protein VP39"/>
    <property type="match status" value="1"/>
</dbReference>
<evidence type="ECO:0000313" key="9">
    <source>
        <dbReference type="Proteomes" id="UP000565262"/>
    </source>
</evidence>
<comment type="function">
    <text evidence="5">Methylates the class 1 translation termination release factors RF1/PrfA and RF2/PrfB on the glutamine residue of the universally conserved GGQ motif.</text>
</comment>
<dbReference type="NCBIfam" id="TIGR03534">
    <property type="entry name" value="RF_mod_PrmC"/>
    <property type="match status" value="1"/>
</dbReference>
<protein>
    <recommendedName>
        <fullName evidence="5">Release factor glutamine methyltransferase</fullName>
        <shortName evidence="5">RF MTase</shortName>
        <ecNumber evidence="5">2.1.1.297</ecNumber>
    </recommendedName>
    <alternativeName>
        <fullName evidence="5">N5-glutamine methyltransferase PrmC</fullName>
    </alternativeName>
    <alternativeName>
        <fullName evidence="5">Protein-(glutamine-N5) MTase PrmC</fullName>
    </alternativeName>
    <alternativeName>
        <fullName evidence="5">Protein-glutamine N-methyltransferase PrmC</fullName>
    </alternativeName>
</protein>
<keyword evidence="9" id="KW-1185">Reference proteome</keyword>
<dbReference type="EC" id="2.1.1.297" evidence="5"/>
<organism evidence="8 9">
    <name type="scientific">Oceanospirillum sediminis</name>
    <dbReference type="NCBI Taxonomy" id="2760088"/>
    <lineage>
        <taxon>Bacteria</taxon>
        <taxon>Pseudomonadati</taxon>
        <taxon>Pseudomonadota</taxon>
        <taxon>Gammaproteobacteria</taxon>
        <taxon>Oceanospirillales</taxon>
        <taxon>Oceanospirillaceae</taxon>
        <taxon>Oceanospirillum</taxon>
    </lineage>
</organism>
<evidence type="ECO:0000256" key="1">
    <source>
        <dbReference type="ARBA" id="ARBA00022603"/>
    </source>
</evidence>
<dbReference type="RefSeq" id="WP_182811333.1">
    <property type="nucleotide sequence ID" value="NZ_JACJFM010000050.1"/>
</dbReference>
<dbReference type="InterPro" id="IPR029063">
    <property type="entry name" value="SAM-dependent_MTases_sf"/>
</dbReference>
<dbReference type="HAMAP" id="MF_02126">
    <property type="entry name" value="RF_methyltr_PrmC"/>
    <property type="match status" value="1"/>
</dbReference>
<dbReference type="SUPFAM" id="SSF53335">
    <property type="entry name" value="S-adenosyl-L-methionine-dependent methyltransferases"/>
    <property type="match status" value="1"/>
</dbReference>
<sequence>MSTLPDIQQAIVRACETLHKASQVSDTARLDAELLLAFVLEKDRTWLYTWSDKVLTLAQWQQYQALIAERAIGQPVAYLTGFREFWGLELKVSPDTLIPRPDTETLVETALSLPVDAGASIADLGTGTGAIALALASEQPGWSVTACDYQTGAVQLAEQNRTRLGLNNVRVVQSDWCQALPEHHFDLIVSNPPYIEANDPHLQQGDVRFEPLSALTSGVDGLDDIRRICLQVKRCLKDQGWLLLEHGCDQAYAVQKIMLTEGFTQVRSVQDLAGKDRITLGCHLSANQ</sequence>
<keyword evidence="3 5" id="KW-0949">S-adenosyl-L-methionine</keyword>
<keyword evidence="1 5" id="KW-0489">Methyltransferase</keyword>
<comment type="caution">
    <text evidence="8">The sequence shown here is derived from an EMBL/GenBank/DDBJ whole genome shotgun (WGS) entry which is preliminary data.</text>
</comment>
<dbReference type="Proteomes" id="UP000565262">
    <property type="component" value="Unassembled WGS sequence"/>
</dbReference>
<evidence type="ECO:0000259" key="6">
    <source>
        <dbReference type="Pfam" id="PF05175"/>
    </source>
</evidence>
<dbReference type="InterPro" id="IPR040758">
    <property type="entry name" value="PrmC_N"/>
</dbReference>
<dbReference type="PANTHER" id="PTHR18895:SF74">
    <property type="entry name" value="MTRF1L RELEASE FACTOR GLUTAMINE METHYLTRANSFERASE"/>
    <property type="match status" value="1"/>
</dbReference>
<evidence type="ECO:0000313" key="8">
    <source>
        <dbReference type="EMBL" id="MBB1489320.1"/>
    </source>
</evidence>
<dbReference type="NCBIfam" id="TIGR00536">
    <property type="entry name" value="hemK_fam"/>
    <property type="match status" value="1"/>
</dbReference>
<dbReference type="GO" id="GO:0032259">
    <property type="term" value="P:methylation"/>
    <property type="evidence" value="ECO:0007669"/>
    <property type="project" value="UniProtKB-KW"/>
</dbReference>
<feature type="binding site" evidence="5">
    <location>
        <position position="191"/>
    </location>
    <ligand>
        <name>S-adenosyl-L-methionine</name>
        <dbReference type="ChEBI" id="CHEBI:59789"/>
    </ligand>
</feature>
<dbReference type="AlphaFoldDB" id="A0A839IXA0"/>
<evidence type="ECO:0000256" key="5">
    <source>
        <dbReference type="HAMAP-Rule" id="MF_02126"/>
    </source>
</evidence>
<dbReference type="Pfam" id="PF17827">
    <property type="entry name" value="PrmC_N"/>
    <property type="match status" value="1"/>
</dbReference>
<dbReference type="CDD" id="cd02440">
    <property type="entry name" value="AdoMet_MTases"/>
    <property type="match status" value="1"/>
</dbReference>
<reference evidence="8 9" key="1">
    <citation type="submission" date="2020-08" db="EMBL/GenBank/DDBJ databases">
        <title>Oceanospirillum sp. nov. isolated from marine sediment.</title>
        <authorList>
            <person name="Ji X."/>
        </authorList>
    </citation>
    <scope>NUCLEOTIDE SEQUENCE [LARGE SCALE GENOMIC DNA]</scope>
    <source>
        <strain evidence="8 9">D5</strain>
    </source>
</reference>
<dbReference type="InterPro" id="IPR019874">
    <property type="entry name" value="RF_methyltr_PrmC"/>
</dbReference>
<dbReference type="Gene3D" id="1.10.8.10">
    <property type="entry name" value="DNA helicase RuvA subunit, C-terminal domain"/>
    <property type="match status" value="1"/>
</dbReference>
<evidence type="ECO:0000256" key="2">
    <source>
        <dbReference type="ARBA" id="ARBA00022679"/>
    </source>
</evidence>
<comment type="catalytic activity">
    <reaction evidence="4 5">
        <text>L-glutaminyl-[peptide chain release factor] + S-adenosyl-L-methionine = N(5)-methyl-L-glutaminyl-[peptide chain release factor] + S-adenosyl-L-homocysteine + H(+)</text>
        <dbReference type="Rhea" id="RHEA:42896"/>
        <dbReference type="Rhea" id="RHEA-COMP:10271"/>
        <dbReference type="Rhea" id="RHEA-COMP:10272"/>
        <dbReference type="ChEBI" id="CHEBI:15378"/>
        <dbReference type="ChEBI" id="CHEBI:30011"/>
        <dbReference type="ChEBI" id="CHEBI:57856"/>
        <dbReference type="ChEBI" id="CHEBI:59789"/>
        <dbReference type="ChEBI" id="CHEBI:61891"/>
        <dbReference type="EC" id="2.1.1.297"/>
    </reaction>
</comment>
<accession>A0A839IXA0</accession>
<evidence type="ECO:0000259" key="7">
    <source>
        <dbReference type="Pfam" id="PF17827"/>
    </source>
</evidence>
<feature type="binding site" evidence="5">
    <location>
        <position position="176"/>
    </location>
    <ligand>
        <name>S-adenosyl-L-methionine</name>
        <dbReference type="ChEBI" id="CHEBI:59789"/>
    </ligand>
</feature>
<dbReference type="InterPro" id="IPR050320">
    <property type="entry name" value="N5-glutamine_MTase"/>
</dbReference>
<feature type="binding site" evidence="5">
    <location>
        <begin position="191"/>
        <end position="194"/>
    </location>
    <ligand>
        <name>substrate</name>
    </ligand>
</feature>
<comment type="similarity">
    <text evidence="5">Belongs to the protein N5-glutamine methyltransferase family. PrmC subfamily.</text>
</comment>
<dbReference type="PANTHER" id="PTHR18895">
    <property type="entry name" value="HEMK METHYLTRANSFERASE"/>
    <property type="match status" value="1"/>
</dbReference>
<dbReference type="Pfam" id="PF05175">
    <property type="entry name" value="MTS"/>
    <property type="match status" value="1"/>
</dbReference>
<feature type="domain" description="Methyltransferase small" evidence="6">
    <location>
        <begin position="113"/>
        <end position="199"/>
    </location>
</feature>
<name>A0A839IXA0_9GAMM</name>
<gene>
    <name evidence="5 8" type="primary">prmC</name>
    <name evidence="8" type="ORF">H4O21_22160</name>
</gene>
<dbReference type="GO" id="GO:0102559">
    <property type="term" value="F:peptide chain release factor N(5)-glutamine methyltransferase activity"/>
    <property type="evidence" value="ECO:0007669"/>
    <property type="project" value="UniProtKB-EC"/>
</dbReference>
<keyword evidence="2 5" id="KW-0808">Transferase</keyword>
<dbReference type="EMBL" id="JACJFM010000050">
    <property type="protein sequence ID" value="MBB1489320.1"/>
    <property type="molecule type" value="Genomic_DNA"/>
</dbReference>
<dbReference type="InterPro" id="IPR007848">
    <property type="entry name" value="Small_mtfrase_dom"/>
</dbReference>
<feature type="domain" description="Release factor glutamine methyltransferase N-terminal" evidence="7">
    <location>
        <begin position="9"/>
        <end position="81"/>
    </location>
</feature>
<feature type="binding site" evidence="5">
    <location>
        <begin position="125"/>
        <end position="129"/>
    </location>
    <ligand>
        <name>S-adenosyl-L-methionine</name>
        <dbReference type="ChEBI" id="CHEBI:59789"/>
    </ligand>
</feature>
<feature type="binding site" evidence="5">
    <location>
        <position position="148"/>
    </location>
    <ligand>
        <name>S-adenosyl-L-methionine</name>
        <dbReference type="ChEBI" id="CHEBI:59789"/>
    </ligand>
</feature>